<organism evidence="1 2">
    <name type="scientific">Octopus vulgaris</name>
    <name type="common">Common octopus</name>
    <dbReference type="NCBI Taxonomy" id="6645"/>
    <lineage>
        <taxon>Eukaryota</taxon>
        <taxon>Metazoa</taxon>
        <taxon>Spiralia</taxon>
        <taxon>Lophotrochozoa</taxon>
        <taxon>Mollusca</taxon>
        <taxon>Cephalopoda</taxon>
        <taxon>Coleoidea</taxon>
        <taxon>Octopodiformes</taxon>
        <taxon>Octopoda</taxon>
        <taxon>Incirrata</taxon>
        <taxon>Octopodidae</taxon>
        <taxon>Octopus</taxon>
    </lineage>
</organism>
<reference evidence="1" key="1">
    <citation type="submission" date="2023-08" db="EMBL/GenBank/DDBJ databases">
        <authorList>
            <person name="Alioto T."/>
            <person name="Alioto T."/>
            <person name="Gomez Garrido J."/>
        </authorList>
    </citation>
    <scope>NUCLEOTIDE SEQUENCE</scope>
</reference>
<protein>
    <submittedName>
        <fullName evidence="1">Uncharacterized protein</fullName>
    </submittedName>
</protein>
<dbReference type="AlphaFoldDB" id="A0AA36F1L8"/>
<sequence length="204" mass="22088">MTSKYFSRNTSASFLCKFRRKLMFIDKSIIQLNYKSLVSSSVRRNTSASFLCKFRRKLMFIDKSIIQLNYKSLVSSSVRVVTSHAGASGLVLGVGDVVVDVSGDGSGGVDSGVPVARFSSSKLNCVAHNTTGNDITSNIATSSHLNSHNTISITDNRHTDVPDSNNSTIYYSEAKPIIPTNIQANFALCKLCNVPLITNALGKI</sequence>
<dbReference type="Proteomes" id="UP001162480">
    <property type="component" value="Chromosome 4"/>
</dbReference>
<keyword evidence="2" id="KW-1185">Reference proteome</keyword>
<evidence type="ECO:0000313" key="2">
    <source>
        <dbReference type="Proteomes" id="UP001162480"/>
    </source>
</evidence>
<proteinExistence type="predicted"/>
<gene>
    <name evidence="1" type="ORF">OCTVUL_1B000898</name>
</gene>
<accession>A0AA36F1L8</accession>
<evidence type="ECO:0000313" key="1">
    <source>
        <dbReference type="EMBL" id="CAI9721102.1"/>
    </source>
</evidence>
<dbReference type="EMBL" id="OX597817">
    <property type="protein sequence ID" value="CAI9721102.1"/>
    <property type="molecule type" value="Genomic_DNA"/>
</dbReference>
<name>A0AA36F1L8_OCTVU</name>